<name>A0A4U5NZY4_STECR</name>
<gene>
    <name evidence="5" type="ORF">L596_013375</name>
</gene>
<dbReference type="GO" id="GO:0008234">
    <property type="term" value="F:cysteine-type peptidase activity"/>
    <property type="evidence" value="ECO:0007669"/>
    <property type="project" value="InterPro"/>
</dbReference>
<comment type="caution">
    <text evidence="5">The sequence shown here is derived from an EMBL/GenBank/DDBJ whole genome shotgun (WGS) entry which is preliminary data.</text>
</comment>
<dbReference type="Gene3D" id="3.90.70.10">
    <property type="entry name" value="Cysteine proteinases"/>
    <property type="match status" value="1"/>
</dbReference>
<feature type="chain" id="PRO_5020814312" evidence="2">
    <location>
        <begin position="18"/>
        <end position="337"/>
    </location>
</feature>
<dbReference type="AlphaFoldDB" id="A0A4U5NZY4"/>
<dbReference type="InterPro" id="IPR013201">
    <property type="entry name" value="Prot_inhib_I29"/>
</dbReference>
<accession>A0A4U5NZY4</accession>
<dbReference type="InterPro" id="IPR000668">
    <property type="entry name" value="Peptidase_C1A_C"/>
</dbReference>
<feature type="domain" description="Cathepsin propeptide inhibitor" evidence="4">
    <location>
        <begin position="26"/>
        <end position="83"/>
    </location>
</feature>
<dbReference type="SUPFAM" id="SSF54001">
    <property type="entry name" value="Cysteine proteinases"/>
    <property type="match status" value="1"/>
</dbReference>
<proteinExistence type="inferred from homology"/>
<organism evidence="5 6">
    <name type="scientific">Steinernema carpocapsae</name>
    <name type="common">Entomopathogenic nematode</name>
    <dbReference type="NCBI Taxonomy" id="34508"/>
    <lineage>
        <taxon>Eukaryota</taxon>
        <taxon>Metazoa</taxon>
        <taxon>Ecdysozoa</taxon>
        <taxon>Nematoda</taxon>
        <taxon>Chromadorea</taxon>
        <taxon>Rhabditida</taxon>
        <taxon>Tylenchina</taxon>
        <taxon>Panagrolaimomorpha</taxon>
        <taxon>Strongyloidoidea</taxon>
        <taxon>Steinernematidae</taxon>
        <taxon>Steinernema</taxon>
    </lineage>
</organism>
<reference evidence="5 6" key="2">
    <citation type="journal article" date="2019" name="G3 (Bethesda)">
        <title>Hybrid Assembly of the Genome of the Entomopathogenic Nematode Steinernema carpocapsae Identifies the X-Chromosome.</title>
        <authorList>
            <person name="Serra L."/>
            <person name="Macchietto M."/>
            <person name="Macias-Munoz A."/>
            <person name="McGill C.J."/>
            <person name="Rodriguez I.M."/>
            <person name="Rodriguez B."/>
            <person name="Murad R."/>
            <person name="Mortazavi A."/>
        </authorList>
    </citation>
    <scope>NUCLEOTIDE SEQUENCE [LARGE SCALE GENOMIC DNA]</scope>
    <source>
        <strain evidence="5 6">ALL</strain>
    </source>
</reference>
<keyword evidence="2" id="KW-0732">Signal</keyword>
<dbReference type="PROSITE" id="PS00639">
    <property type="entry name" value="THIOL_PROTEASE_HIS"/>
    <property type="match status" value="1"/>
</dbReference>
<dbReference type="SMART" id="SM00848">
    <property type="entry name" value="Inhibitor_I29"/>
    <property type="match status" value="1"/>
</dbReference>
<dbReference type="CDD" id="cd02248">
    <property type="entry name" value="Peptidase_C1A"/>
    <property type="match status" value="1"/>
</dbReference>
<evidence type="ECO:0000256" key="2">
    <source>
        <dbReference type="SAM" id="SignalP"/>
    </source>
</evidence>
<evidence type="ECO:0000259" key="4">
    <source>
        <dbReference type="SMART" id="SM00848"/>
    </source>
</evidence>
<dbReference type="STRING" id="34508.A0A4U5NZY4"/>
<dbReference type="PRINTS" id="PR00705">
    <property type="entry name" value="PAPAIN"/>
</dbReference>
<dbReference type="InterPro" id="IPR038765">
    <property type="entry name" value="Papain-like_cys_pep_sf"/>
</dbReference>
<evidence type="ECO:0000313" key="6">
    <source>
        <dbReference type="Proteomes" id="UP000298663"/>
    </source>
</evidence>
<feature type="domain" description="Peptidase C1A papain C-terminal" evidence="3">
    <location>
        <begin position="118"/>
        <end position="335"/>
    </location>
</feature>
<dbReference type="PANTHER" id="PTHR12411">
    <property type="entry name" value="CYSTEINE PROTEASE FAMILY C1-RELATED"/>
    <property type="match status" value="1"/>
</dbReference>
<dbReference type="InterPro" id="IPR039417">
    <property type="entry name" value="Peptidase_C1A_papain-like"/>
</dbReference>
<evidence type="ECO:0000256" key="1">
    <source>
        <dbReference type="ARBA" id="ARBA00008455"/>
    </source>
</evidence>
<feature type="signal peptide" evidence="2">
    <location>
        <begin position="1"/>
        <end position="17"/>
    </location>
</feature>
<dbReference type="GO" id="GO:0006508">
    <property type="term" value="P:proteolysis"/>
    <property type="evidence" value="ECO:0007669"/>
    <property type="project" value="InterPro"/>
</dbReference>
<evidence type="ECO:0000313" key="5">
    <source>
        <dbReference type="EMBL" id="TKR89239.1"/>
    </source>
</evidence>
<dbReference type="InterPro" id="IPR013128">
    <property type="entry name" value="Peptidase_C1A"/>
</dbReference>
<comment type="similarity">
    <text evidence="1">Belongs to the peptidase C1 family.</text>
</comment>
<dbReference type="SMART" id="SM00645">
    <property type="entry name" value="Pept_C1"/>
    <property type="match status" value="1"/>
</dbReference>
<reference evidence="5 6" key="1">
    <citation type="journal article" date="2015" name="Genome Biol.">
        <title>Comparative genomics of Steinernema reveals deeply conserved gene regulatory networks.</title>
        <authorList>
            <person name="Dillman A.R."/>
            <person name="Macchietto M."/>
            <person name="Porter C.F."/>
            <person name="Rogers A."/>
            <person name="Williams B."/>
            <person name="Antoshechkin I."/>
            <person name="Lee M.M."/>
            <person name="Goodwin Z."/>
            <person name="Lu X."/>
            <person name="Lewis E.E."/>
            <person name="Goodrich-Blair H."/>
            <person name="Stock S.P."/>
            <person name="Adams B.J."/>
            <person name="Sternberg P.W."/>
            <person name="Mortazavi A."/>
        </authorList>
    </citation>
    <scope>NUCLEOTIDE SEQUENCE [LARGE SCALE GENOMIC DNA]</scope>
    <source>
        <strain evidence="5 6">ALL</strain>
    </source>
</reference>
<dbReference type="Proteomes" id="UP000298663">
    <property type="component" value="Unassembled WGS sequence"/>
</dbReference>
<dbReference type="EMBL" id="AZBU02000003">
    <property type="protein sequence ID" value="TKR89239.1"/>
    <property type="molecule type" value="Genomic_DNA"/>
</dbReference>
<dbReference type="InterPro" id="IPR025660">
    <property type="entry name" value="Pept_his_AS"/>
</dbReference>
<protein>
    <submittedName>
        <fullName evidence="5">Uncharacterized protein</fullName>
    </submittedName>
</protein>
<sequence>MLLKLFFYSFGLFLALSASPKDLEEWRNFKEKHGKVYESEEEEAKRFDIFVENLEEARQLNVKHNGMATFGATVYSDLTADEFEMKHTMNSDILMSHIANLTESLPSFSLPGGAVSYAPASINWTKWGYATTPKNQGHCLSCYAFAAVGSVEAHAKRYSPNQNFDLSEQQVVACGRVGGCMTGWMHAALEYIQMFGIMYTSDYPYTAGQIGYPGVCHYNKNARLVRIRGFRKIDSGNEDDVKEIVGTLGPVAVPIDMRTPEYRSYRKGIMPALNCHGPKATNHAVLAVGYGRANGTDYWLMKDWSGRNWGEYGYFRIERNTGNKCAIATAASYPIMQ</sequence>
<dbReference type="Pfam" id="PF00112">
    <property type="entry name" value="Peptidase_C1"/>
    <property type="match status" value="1"/>
</dbReference>
<dbReference type="OrthoDB" id="10253408at2759"/>
<dbReference type="Pfam" id="PF08246">
    <property type="entry name" value="Inhibitor_I29"/>
    <property type="match status" value="1"/>
</dbReference>
<evidence type="ECO:0000259" key="3">
    <source>
        <dbReference type="SMART" id="SM00645"/>
    </source>
</evidence>
<keyword evidence="6" id="KW-1185">Reference proteome</keyword>